<dbReference type="EMBL" id="CP001083">
    <property type="protein sequence ID" value="ACQ52194.1"/>
    <property type="molecule type" value="Genomic_DNA"/>
</dbReference>
<dbReference type="RefSeq" id="WP_012720599.1">
    <property type="nucleotide sequence ID" value="NC_012658.1"/>
</dbReference>
<gene>
    <name evidence="1" type="ordered locus">CLJ_B2521</name>
</gene>
<reference evidence="1 2" key="1">
    <citation type="journal article" date="2007" name="PLoS ONE">
        <title>Analysis of the neurotoxin complex genes in Clostridium botulinum A1-A4 and B1 strains: BoNT/A3, /Ba4 and /B1 clusters are located within plasmids.</title>
        <authorList>
            <person name="Smith T.J."/>
            <person name="Hill K.K."/>
            <person name="Foley B.T."/>
            <person name="Detter J.C."/>
            <person name="Munk A.C."/>
            <person name="Bruce D.C."/>
            <person name="Doggett N.A."/>
            <person name="Smith L.A."/>
            <person name="Marks J.D."/>
            <person name="Xie G."/>
            <person name="Brettin T.S."/>
        </authorList>
    </citation>
    <scope>NUCLEOTIDE SEQUENCE [LARGE SCALE GENOMIC DNA]</scope>
    <source>
        <strain evidence="2">657 / Type Ba4</strain>
    </source>
</reference>
<sequence length="208" mass="23340">MSTTGEILYNVKKVILTPLDEFTGLPLNGGKPINIQCDSEIETDPEISQGQEKQLRDDQKILATASTPDLLYGYKLKMKNTTFELTVAALIEGGTIRYDKDDPSKIVGYDTPMLSEGSKIKPFKADIFVANYEGEDIKNYAKVTFNKCTGKAFKMGFKKDFFSPEFEVKCRENTKAKLPIKSIEFVDSLPQDIEEGKKESNITDNQQP</sequence>
<dbReference type="Proteomes" id="UP000002333">
    <property type="component" value="Chromosome"/>
</dbReference>
<evidence type="ECO:0000313" key="2">
    <source>
        <dbReference type="Proteomes" id="UP000002333"/>
    </source>
</evidence>
<reference evidence="2" key="2">
    <citation type="submission" date="2008-05" db="EMBL/GenBank/DDBJ databases">
        <title>Genome sequence of Clostridium botulinum Ba4 strain 657.</title>
        <authorList>
            <person name="Shrivastava S."/>
            <person name="Brown J.L."/>
            <person name="Bruce D."/>
            <person name="Detter C."/>
            <person name="Munk C."/>
            <person name="Smith L.A."/>
            <person name="Smith T.J."/>
            <person name="Sutton G."/>
            <person name="Brettin T.S."/>
        </authorList>
    </citation>
    <scope>NUCLEOTIDE SEQUENCE [LARGE SCALE GENOMIC DNA]</scope>
    <source>
        <strain evidence="2">657 / Type Ba4</strain>
    </source>
</reference>
<dbReference type="KEGG" id="cbi:CLJ_B2521"/>
<proteinExistence type="predicted"/>
<accession>A0A3F3A890</accession>
<evidence type="ECO:0008006" key="3">
    <source>
        <dbReference type="Google" id="ProtNLM"/>
    </source>
</evidence>
<evidence type="ECO:0000313" key="1">
    <source>
        <dbReference type="EMBL" id="ACQ52194.1"/>
    </source>
</evidence>
<dbReference type="AlphaFoldDB" id="A0A3F3A890"/>
<organism evidence="1 2">
    <name type="scientific">Clostridium botulinum (strain 657 / Type Ba4)</name>
    <dbReference type="NCBI Taxonomy" id="515621"/>
    <lineage>
        <taxon>Bacteria</taxon>
        <taxon>Bacillati</taxon>
        <taxon>Bacillota</taxon>
        <taxon>Clostridia</taxon>
        <taxon>Eubacteriales</taxon>
        <taxon>Clostridiaceae</taxon>
        <taxon>Clostridium</taxon>
    </lineage>
</organism>
<name>A0A3F3A890_CLOB6</name>
<protein>
    <recommendedName>
        <fullName evidence="3">Phage tail protein</fullName>
    </recommendedName>
</protein>